<dbReference type="EMBL" id="MHTV01000042">
    <property type="protein sequence ID" value="OHA65747.1"/>
    <property type="molecule type" value="Genomic_DNA"/>
</dbReference>
<evidence type="ECO:0000256" key="1">
    <source>
        <dbReference type="ARBA" id="ARBA00024484"/>
    </source>
</evidence>
<dbReference type="GO" id="GO:0016020">
    <property type="term" value="C:membrane"/>
    <property type="evidence" value="ECO:0007669"/>
    <property type="project" value="TreeGrafter"/>
</dbReference>
<name>A0A1G2QZ60_9BACT</name>
<dbReference type="PANTHER" id="PTHR43272">
    <property type="entry name" value="LONG-CHAIN-FATTY-ACID--COA LIGASE"/>
    <property type="match status" value="1"/>
</dbReference>
<dbReference type="AlphaFoldDB" id="A0A1G2QZ60"/>
<evidence type="ECO:0000313" key="3">
    <source>
        <dbReference type="EMBL" id="OHA65747.1"/>
    </source>
</evidence>
<dbReference type="Pfam" id="PF00501">
    <property type="entry name" value="AMP-binding"/>
    <property type="match status" value="1"/>
</dbReference>
<dbReference type="InterPro" id="IPR000873">
    <property type="entry name" value="AMP-dep_synth/lig_dom"/>
</dbReference>
<dbReference type="SUPFAM" id="SSF56801">
    <property type="entry name" value="Acetyl-CoA synthetase-like"/>
    <property type="match status" value="1"/>
</dbReference>
<gene>
    <name evidence="3" type="ORF">A3C04_02420</name>
</gene>
<evidence type="ECO:0000313" key="4">
    <source>
        <dbReference type="Proteomes" id="UP000178092"/>
    </source>
</evidence>
<feature type="domain" description="AMP-dependent synthetase/ligase" evidence="2">
    <location>
        <begin position="23"/>
        <end position="374"/>
    </location>
</feature>
<dbReference type="Proteomes" id="UP000178092">
    <property type="component" value="Unassembled WGS sequence"/>
</dbReference>
<comment type="caution">
    <text evidence="3">The sequence shown here is derived from an EMBL/GenBank/DDBJ whole genome shotgun (WGS) entry which is preliminary data.</text>
</comment>
<dbReference type="InterPro" id="IPR042099">
    <property type="entry name" value="ANL_N_sf"/>
</dbReference>
<dbReference type="GO" id="GO:0004467">
    <property type="term" value="F:long-chain fatty acid-CoA ligase activity"/>
    <property type="evidence" value="ECO:0007669"/>
    <property type="project" value="UniProtKB-EC"/>
</dbReference>
<dbReference type="PANTHER" id="PTHR43272:SF52">
    <property type="entry name" value="AMP-DEPENDENT SYNTHETASE_LIGASE DOMAIN-CONTAINING PROTEIN"/>
    <property type="match status" value="1"/>
</dbReference>
<dbReference type="Gene3D" id="3.30.300.30">
    <property type="match status" value="1"/>
</dbReference>
<reference evidence="3 4" key="1">
    <citation type="journal article" date="2016" name="Nat. Commun.">
        <title>Thousands of microbial genomes shed light on interconnected biogeochemical processes in an aquifer system.</title>
        <authorList>
            <person name="Anantharaman K."/>
            <person name="Brown C.T."/>
            <person name="Hug L.A."/>
            <person name="Sharon I."/>
            <person name="Castelle C.J."/>
            <person name="Probst A.J."/>
            <person name="Thomas B.C."/>
            <person name="Singh A."/>
            <person name="Wilkins M.J."/>
            <person name="Karaoz U."/>
            <person name="Brodie E.L."/>
            <person name="Williams K.H."/>
            <person name="Hubbard S.S."/>
            <person name="Banfield J.F."/>
        </authorList>
    </citation>
    <scope>NUCLEOTIDE SEQUENCE [LARGE SCALE GENOMIC DNA]</scope>
</reference>
<protein>
    <recommendedName>
        <fullName evidence="2">AMP-dependent synthetase/ligase domain-containing protein</fullName>
    </recommendedName>
</protein>
<comment type="catalytic activity">
    <reaction evidence="1">
        <text>a long-chain fatty acid + ATP + CoA = a long-chain fatty acyl-CoA + AMP + diphosphate</text>
        <dbReference type="Rhea" id="RHEA:15421"/>
        <dbReference type="ChEBI" id="CHEBI:30616"/>
        <dbReference type="ChEBI" id="CHEBI:33019"/>
        <dbReference type="ChEBI" id="CHEBI:57287"/>
        <dbReference type="ChEBI" id="CHEBI:57560"/>
        <dbReference type="ChEBI" id="CHEBI:83139"/>
        <dbReference type="ChEBI" id="CHEBI:456215"/>
        <dbReference type="EC" id="6.2.1.3"/>
    </reaction>
    <physiologicalReaction direction="left-to-right" evidence="1">
        <dbReference type="Rhea" id="RHEA:15422"/>
    </physiologicalReaction>
</comment>
<organism evidence="3 4">
    <name type="scientific">Candidatus Wildermuthbacteria bacterium RIFCSPHIGHO2_02_FULL_45_25</name>
    <dbReference type="NCBI Taxonomy" id="1802450"/>
    <lineage>
        <taxon>Bacteria</taxon>
        <taxon>Candidatus Wildermuthiibacteriota</taxon>
    </lineage>
</organism>
<proteinExistence type="predicted"/>
<accession>A0A1G2QZ60</accession>
<dbReference type="Gene3D" id="3.40.50.12780">
    <property type="entry name" value="N-terminal domain of ligase-like"/>
    <property type="match status" value="1"/>
</dbReference>
<sequence length="504" mass="57102">MHKLLKHKNMESFYQFLSLFENYGDNESLCTSDESIKFTYRNLAKEIKNFSHFVSTRIKPGQRVVLLDLHGPHWVIAFFSIVLNKAIAVPIDKRMNQALQEEIFKMVDAELLITCNPYIKFPKRIIVYEEEKLPSSEWKPEKVALDTLCEIIFTSGTWGKPKGVALTHRNILSNLHSVLQVYKPKQGEKVLSVLPLSHAYEQMCGLLLPIASGCHIIYQSSLDSFSLLQSLQKFKVHYMVVVPRFLELFQSSITSNLGKSKPIFSFLLKISKYLPKFLKQLIFTSLHKKFGGNLKTFIVGGAPFSNNLEDFFKTLGFTCIIGYGLSESSPVLTVSQEKKRPKDSVGYPIPQVTIAIADDGEIIASGPNISPGYWPLEQFHTGVLHTGDIGALDEKGRLYVMGRKKNMVVFSTGDKIQLEDIEDSATKLDGISEVCVIAVGKNNSELILFYTGTAKEETIIEYLNQKLPLYARIHKVIKWHEEKLPSSHTMKIQRNIIRNTYATD</sequence>
<evidence type="ECO:0000259" key="2">
    <source>
        <dbReference type="Pfam" id="PF00501"/>
    </source>
</evidence>
<dbReference type="InterPro" id="IPR045851">
    <property type="entry name" value="AMP-bd_C_sf"/>
</dbReference>